<comment type="similarity">
    <text evidence="2">Belongs to the raftlin family.</text>
</comment>
<proteinExistence type="inferred from homology"/>
<evidence type="ECO:0000256" key="7">
    <source>
        <dbReference type="ARBA" id="ARBA00023288"/>
    </source>
</evidence>
<dbReference type="PANTHER" id="PTHR17601">
    <property type="entry name" value="RAFTLIN-RELATED"/>
    <property type="match status" value="1"/>
</dbReference>
<comment type="subcellular location">
    <subcellularLocation>
        <location evidence="1">Cell membrane</location>
        <topology evidence="1">Lipid-anchor</topology>
    </subcellularLocation>
</comment>
<keyword evidence="4" id="KW-0519">Myristate</keyword>
<evidence type="ECO:0000313" key="9">
    <source>
        <dbReference type="Proteomes" id="UP000826234"/>
    </source>
</evidence>
<evidence type="ECO:0008006" key="10">
    <source>
        <dbReference type="Google" id="ProtNLM"/>
    </source>
</evidence>
<keyword evidence="5" id="KW-0472">Membrane</keyword>
<keyword evidence="3" id="KW-1003">Cell membrane</keyword>
<evidence type="ECO:0000256" key="3">
    <source>
        <dbReference type="ARBA" id="ARBA00022475"/>
    </source>
</evidence>
<sequence length="179" mass="20257">MVCFSSLETEIFAVFNKPKTSQRSVQYYSVAIPVRIISNGQSICSLEANWLEHMTDHFRKGSILVNAIFSLGIMNGYLILDFTEIIFSHTDSFQGMADGLFVFEDLSVDDSKNIQGYDAIVVEQWTVLEGARVQADYIPLLNSLAVYGWQLTCVLPTPVVKTNRYCKRMTFFLITEVSL</sequence>
<evidence type="ECO:0000256" key="2">
    <source>
        <dbReference type="ARBA" id="ARBA00006390"/>
    </source>
</evidence>
<dbReference type="Proteomes" id="UP000826234">
    <property type="component" value="Unassembled WGS sequence"/>
</dbReference>
<name>A0ABQ7TC95_PHRPL</name>
<reference evidence="8 9" key="1">
    <citation type="journal article" date="2022" name="Gigascience">
        <title>A chromosome-level genome assembly and annotation of the desert horned lizard, Phrynosoma platyrhinos, provides insight into chromosomal rearrangements among reptiles.</title>
        <authorList>
            <person name="Koochekian N."/>
            <person name="Ascanio A."/>
            <person name="Farleigh K."/>
            <person name="Card D.C."/>
            <person name="Schield D.R."/>
            <person name="Castoe T.A."/>
            <person name="Jezkova T."/>
        </authorList>
    </citation>
    <scope>NUCLEOTIDE SEQUENCE [LARGE SCALE GENOMIC DNA]</scope>
    <source>
        <strain evidence="8">NK-2021</strain>
    </source>
</reference>
<dbReference type="Pfam" id="PF15250">
    <property type="entry name" value="Raftlin"/>
    <property type="match status" value="1"/>
</dbReference>
<protein>
    <recommendedName>
        <fullName evidence="10">Raftlin</fullName>
    </recommendedName>
</protein>
<evidence type="ECO:0000256" key="1">
    <source>
        <dbReference type="ARBA" id="ARBA00004193"/>
    </source>
</evidence>
<dbReference type="EMBL" id="JAIPUX010000521">
    <property type="protein sequence ID" value="KAH0627342.1"/>
    <property type="molecule type" value="Genomic_DNA"/>
</dbReference>
<keyword evidence="6" id="KW-0564">Palmitate</keyword>
<evidence type="ECO:0000256" key="6">
    <source>
        <dbReference type="ARBA" id="ARBA00023139"/>
    </source>
</evidence>
<evidence type="ECO:0000256" key="4">
    <source>
        <dbReference type="ARBA" id="ARBA00022707"/>
    </source>
</evidence>
<keyword evidence="7" id="KW-0449">Lipoprotein</keyword>
<evidence type="ECO:0000256" key="5">
    <source>
        <dbReference type="ARBA" id="ARBA00023136"/>
    </source>
</evidence>
<gene>
    <name evidence="8" type="ORF">JD844_002931</name>
</gene>
<dbReference type="InterPro" id="IPR028169">
    <property type="entry name" value="Raftlin"/>
</dbReference>
<accession>A0ABQ7TC95</accession>
<comment type="caution">
    <text evidence="8">The sequence shown here is derived from an EMBL/GenBank/DDBJ whole genome shotgun (WGS) entry which is preliminary data.</text>
</comment>
<evidence type="ECO:0000313" key="8">
    <source>
        <dbReference type="EMBL" id="KAH0627342.1"/>
    </source>
</evidence>
<dbReference type="PANTHER" id="PTHR17601:SF3">
    <property type="entry name" value="RAFTLIN"/>
    <property type="match status" value="1"/>
</dbReference>
<keyword evidence="9" id="KW-1185">Reference proteome</keyword>
<organism evidence="8 9">
    <name type="scientific">Phrynosoma platyrhinos</name>
    <name type="common">Desert horned lizard</name>
    <dbReference type="NCBI Taxonomy" id="52577"/>
    <lineage>
        <taxon>Eukaryota</taxon>
        <taxon>Metazoa</taxon>
        <taxon>Chordata</taxon>
        <taxon>Craniata</taxon>
        <taxon>Vertebrata</taxon>
        <taxon>Euteleostomi</taxon>
        <taxon>Lepidosauria</taxon>
        <taxon>Squamata</taxon>
        <taxon>Bifurcata</taxon>
        <taxon>Unidentata</taxon>
        <taxon>Episquamata</taxon>
        <taxon>Toxicofera</taxon>
        <taxon>Iguania</taxon>
        <taxon>Phrynosomatidae</taxon>
        <taxon>Phrynosomatinae</taxon>
        <taxon>Phrynosoma</taxon>
    </lineage>
</organism>